<accession>A0A9W4G914</accession>
<dbReference type="AlphaFoldDB" id="A0A9W4G914"/>
<proteinExistence type="predicted"/>
<name>A0A9W4G914_9CYAN</name>
<evidence type="ECO:0000259" key="1">
    <source>
        <dbReference type="SMART" id="SM00507"/>
    </source>
</evidence>
<dbReference type="PANTHER" id="PTHR33877:SF2">
    <property type="entry name" value="OS07G0170200 PROTEIN"/>
    <property type="match status" value="1"/>
</dbReference>
<feature type="domain" description="HNH nuclease" evidence="1">
    <location>
        <begin position="185"/>
        <end position="236"/>
    </location>
</feature>
<dbReference type="GO" id="GO:0003676">
    <property type="term" value="F:nucleic acid binding"/>
    <property type="evidence" value="ECO:0007669"/>
    <property type="project" value="InterPro"/>
</dbReference>
<dbReference type="CDD" id="cd00085">
    <property type="entry name" value="HNHc"/>
    <property type="match status" value="1"/>
</dbReference>
<dbReference type="RefSeq" id="WP_254174414.1">
    <property type="nucleotide sequence ID" value="NZ_LR882967.1"/>
</dbReference>
<protein>
    <submittedName>
        <fullName evidence="2">Restriction endonuclease</fullName>
    </submittedName>
</protein>
<dbReference type="GO" id="GO:0008270">
    <property type="term" value="F:zinc ion binding"/>
    <property type="evidence" value="ECO:0007669"/>
    <property type="project" value="InterPro"/>
</dbReference>
<dbReference type="KEGG" id="ppsu:NO713_03853"/>
<dbReference type="SMART" id="SM00507">
    <property type="entry name" value="HNHc"/>
    <property type="match status" value="1"/>
</dbReference>
<keyword evidence="2" id="KW-0378">Hydrolase</keyword>
<dbReference type="GO" id="GO:0004519">
    <property type="term" value="F:endonuclease activity"/>
    <property type="evidence" value="ECO:0007669"/>
    <property type="project" value="UniProtKB-KW"/>
</dbReference>
<dbReference type="InterPro" id="IPR025938">
    <property type="entry name" value="RRXRR_dom"/>
</dbReference>
<reference evidence="2" key="1">
    <citation type="submission" date="2020-09" db="EMBL/GenBank/DDBJ databases">
        <authorList>
            <person name="Blom J."/>
        </authorList>
    </citation>
    <scope>NUCLEOTIDE SEQUENCE</scope>
    <source>
        <strain evidence="2">No.713</strain>
    </source>
</reference>
<evidence type="ECO:0000313" key="3">
    <source>
        <dbReference type="Proteomes" id="UP001153719"/>
    </source>
</evidence>
<dbReference type="InterPro" id="IPR003615">
    <property type="entry name" value="HNH_nuc"/>
</dbReference>
<dbReference type="InterPro" id="IPR002711">
    <property type="entry name" value="HNH"/>
</dbReference>
<dbReference type="Pfam" id="PF14239">
    <property type="entry name" value="RRXRR"/>
    <property type="match status" value="1"/>
</dbReference>
<keyword evidence="2" id="KW-0255">Endonuclease</keyword>
<dbReference type="PANTHER" id="PTHR33877">
    <property type="entry name" value="SLL1193 PROTEIN"/>
    <property type="match status" value="1"/>
</dbReference>
<keyword evidence="3" id="KW-1185">Reference proteome</keyword>
<dbReference type="Pfam" id="PF01844">
    <property type="entry name" value="HNH"/>
    <property type="match status" value="1"/>
</dbReference>
<dbReference type="Proteomes" id="UP001153719">
    <property type="component" value="Chromosome"/>
</dbReference>
<evidence type="ECO:0000313" key="2">
    <source>
        <dbReference type="EMBL" id="CAD5971538.1"/>
    </source>
</evidence>
<dbReference type="InterPro" id="IPR047693">
    <property type="entry name" value="RNA-guided_IscB-like"/>
</dbReference>
<dbReference type="NCBIfam" id="NF040563">
    <property type="entry name" value="guided_IscB"/>
    <property type="match status" value="1"/>
</dbReference>
<keyword evidence="2" id="KW-0540">Nuclease</keyword>
<organism evidence="2 3">
    <name type="scientific">Planktothrix pseudagardhii</name>
    <dbReference type="NCBI Taxonomy" id="132604"/>
    <lineage>
        <taxon>Bacteria</taxon>
        <taxon>Bacillati</taxon>
        <taxon>Cyanobacteriota</taxon>
        <taxon>Cyanophyceae</taxon>
        <taxon>Oscillatoriophycideae</taxon>
        <taxon>Oscillatoriales</taxon>
        <taxon>Microcoleaceae</taxon>
        <taxon>Planktothrix</taxon>
    </lineage>
</organism>
<sequence length="429" mass="48879">MSKQNYVLVLDQHKKPLSPCRPVTARKLLKAKKAVVFRLFPFTIILRKVVKETPEPMTIKLDPGSKTTGIALNQSDKVVWGAELTHRGQVIKASLESRRLLRRSRRNRKTRYRQPRFLNRKRSEGWLAPSLQHRVETTLTWVNKLIRLAPIGSIVQELIRFDLQKLENPEISGIEYKQGELQGYEVREYLLEKWQRKCAYCGVENVSFEVEHIHPKSKGGTDRISNLAIACHNCNQEKGNRDIRDFLSGKPDLLNRILKQAKSPLKDATAVNSTRWVLFNKLKEMGLPISTGSGGLTKFNRTRLNLPKTHWIDASCVGQIESLTLVTNQPILIKATGRGTRQMCGTDKYGFPTRHRSRIQIHKGFQTGDIIKATVTAGKKVGFYLGRVLCRASGSFDISTQNGRITGISYKYCQSIHKKDGYSYGFQKY</sequence>
<dbReference type="Gene3D" id="1.10.30.50">
    <property type="match status" value="1"/>
</dbReference>
<gene>
    <name evidence="2" type="ORF">NO713_03853</name>
</gene>
<dbReference type="EMBL" id="LR882967">
    <property type="protein sequence ID" value="CAD5971538.1"/>
    <property type="molecule type" value="Genomic_DNA"/>
</dbReference>
<dbReference type="InterPro" id="IPR052892">
    <property type="entry name" value="NA-targeting_endonuclease"/>
</dbReference>